<dbReference type="GO" id="GO:0004674">
    <property type="term" value="F:protein serine/threonine kinase activity"/>
    <property type="evidence" value="ECO:0007669"/>
    <property type="project" value="UniProtKB-KW"/>
</dbReference>
<accession>A0A811Q0W3</accession>
<dbReference type="SMART" id="SM00220">
    <property type="entry name" value="S_TKc"/>
    <property type="match status" value="1"/>
</dbReference>
<dbReference type="InterPro" id="IPR000719">
    <property type="entry name" value="Prot_kinase_dom"/>
</dbReference>
<dbReference type="GO" id="GO:0005524">
    <property type="term" value="F:ATP binding"/>
    <property type="evidence" value="ECO:0007669"/>
    <property type="project" value="UniProtKB-UniRule"/>
</dbReference>
<dbReference type="InterPro" id="IPR017441">
    <property type="entry name" value="Protein_kinase_ATP_BS"/>
</dbReference>
<feature type="transmembrane region" description="Helical" evidence="14">
    <location>
        <begin position="482"/>
        <end position="511"/>
    </location>
</feature>
<dbReference type="Proteomes" id="UP000604825">
    <property type="component" value="Unassembled WGS sequence"/>
</dbReference>
<evidence type="ECO:0000259" key="15">
    <source>
        <dbReference type="PROSITE" id="PS50011"/>
    </source>
</evidence>
<dbReference type="Pfam" id="PF13947">
    <property type="entry name" value="GUB_WAK_bind"/>
    <property type="match status" value="2"/>
</dbReference>
<dbReference type="AlphaFoldDB" id="A0A811Q0W3"/>
<evidence type="ECO:0000256" key="13">
    <source>
        <dbReference type="PROSITE-ProRule" id="PRU10141"/>
    </source>
</evidence>
<reference evidence="16" key="1">
    <citation type="submission" date="2020-10" db="EMBL/GenBank/DDBJ databases">
        <authorList>
            <person name="Han B."/>
            <person name="Lu T."/>
            <person name="Zhao Q."/>
            <person name="Huang X."/>
            <person name="Zhao Y."/>
        </authorList>
    </citation>
    <scope>NUCLEOTIDE SEQUENCE</scope>
</reference>
<keyword evidence="7" id="KW-0418">Kinase</keyword>
<dbReference type="OrthoDB" id="684551at2759"/>
<evidence type="ECO:0000256" key="10">
    <source>
        <dbReference type="ARBA" id="ARBA00023136"/>
    </source>
</evidence>
<keyword evidence="11" id="KW-1015">Disulfide bond</keyword>
<dbReference type="Pfam" id="PF00069">
    <property type="entry name" value="Pkinase"/>
    <property type="match status" value="1"/>
</dbReference>
<evidence type="ECO:0000256" key="1">
    <source>
        <dbReference type="ARBA" id="ARBA00004479"/>
    </source>
</evidence>
<protein>
    <recommendedName>
        <fullName evidence="15">Protein kinase domain-containing protein</fullName>
    </recommendedName>
</protein>
<dbReference type="InterPro" id="IPR008271">
    <property type="entry name" value="Ser/Thr_kinase_AS"/>
</dbReference>
<evidence type="ECO:0000313" key="17">
    <source>
        <dbReference type="Proteomes" id="UP000604825"/>
    </source>
</evidence>
<dbReference type="InterPro" id="IPR011009">
    <property type="entry name" value="Kinase-like_dom_sf"/>
</dbReference>
<organism evidence="16 17">
    <name type="scientific">Miscanthus lutarioriparius</name>
    <dbReference type="NCBI Taxonomy" id="422564"/>
    <lineage>
        <taxon>Eukaryota</taxon>
        <taxon>Viridiplantae</taxon>
        <taxon>Streptophyta</taxon>
        <taxon>Embryophyta</taxon>
        <taxon>Tracheophyta</taxon>
        <taxon>Spermatophyta</taxon>
        <taxon>Magnoliopsida</taxon>
        <taxon>Liliopsida</taxon>
        <taxon>Poales</taxon>
        <taxon>Poaceae</taxon>
        <taxon>PACMAD clade</taxon>
        <taxon>Panicoideae</taxon>
        <taxon>Andropogonodae</taxon>
        <taxon>Andropogoneae</taxon>
        <taxon>Saccharinae</taxon>
        <taxon>Miscanthus</taxon>
    </lineage>
</organism>
<evidence type="ECO:0000256" key="5">
    <source>
        <dbReference type="ARBA" id="ARBA00022729"/>
    </source>
</evidence>
<keyword evidence="10 14" id="KW-0472">Membrane</keyword>
<gene>
    <name evidence="16" type="ORF">NCGR_LOCUS33982</name>
</gene>
<keyword evidence="3" id="KW-0808">Transferase</keyword>
<keyword evidence="8 13" id="KW-0067">ATP-binding</keyword>
<dbReference type="GO" id="GO:0030247">
    <property type="term" value="F:polysaccharide binding"/>
    <property type="evidence" value="ECO:0007669"/>
    <property type="project" value="InterPro"/>
</dbReference>
<dbReference type="PANTHER" id="PTHR27005">
    <property type="entry name" value="WALL-ASSOCIATED RECEPTOR KINASE-LIKE 21"/>
    <property type="match status" value="1"/>
</dbReference>
<keyword evidence="17" id="KW-1185">Reference proteome</keyword>
<dbReference type="Gene3D" id="3.30.200.20">
    <property type="entry name" value="Phosphorylase Kinase, domain 1"/>
    <property type="match status" value="1"/>
</dbReference>
<evidence type="ECO:0000256" key="11">
    <source>
        <dbReference type="ARBA" id="ARBA00023157"/>
    </source>
</evidence>
<evidence type="ECO:0000256" key="2">
    <source>
        <dbReference type="ARBA" id="ARBA00022527"/>
    </source>
</evidence>
<keyword evidence="2" id="KW-0723">Serine/threonine-protein kinase</keyword>
<evidence type="ECO:0000313" key="16">
    <source>
        <dbReference type="EMBL" id="CAD6250188.1"/>
    </source>
</evidence>
<dbReference type="EMBL" id="CAJGYO010000008">
    <property type="protein sequence ID" value="CAD6250188.1"/>
    <property type="molecule type" value="Genomic_DNA"/>
</dbReference>
<dbReference type="SUPFAM" id="SSF56112">
    <property type="entry name" value="Protein kinase-like (PK-like)"/>
    <property type="match status" value="1"/>
</dbReference>
<evidence type="ECO:0000256" key="3">
    <source>
        <dbReference type="ARBA" id="ARBA00022679"/>
    </source>
</evidence>
<evidence type="ECO:0000256" key="14">
    <source>
        <dbReference type="SAM" id="Phobius"/>
    </source>
</evidence>
<comment type="caution">
    <text evidence="16">The sequence shown here is derived from an EMBL/GenBank/DDBJ whole genome shotgun (WGS) entry which is preliminary data.</text>
</comment>
<keyword evidence="6 13" id="KW-0547">Nucleotide-binding</keyword>
<dbReference type="GO" id="GO:0007166">
    <property type="term" value="P:cell surface receptor signaling pathway"/>
    <property type="evidence" value="ECO:0007669"/>
    <property type="project" value="InterPro"/>
</dbReference>
<keyword evidence="12" id="KW-0325">Glycoprotein</keyword>
<evidence type="ECO:0000256" key="8">
    <source>
        <dbReference type="ARBA" id="ARBA00022840"/>
    </source>
</evidence>
<dbReference type="PROSITE" id="PS50011">
    <property type="entry name" value="PROTEIN_KINASE_DOM"/>
    <property type="match status" value="1"/>
</dbReference>
<feature type="domain" description="Protein kinase" evidence="15">
    <location>
        <begin position="563"/>
        <end position="837"/>
    </location>
</feature>
<evidence type="ECO:0000256" key="9">
    <source>
        <dbReference type="ARBA" id="ARBA00022989"/>
    </source>
</evidence>
<feature type="binding site" evidence="13">
    <location>
        <position position="592"/>
    </location>
    <ligand>
        <name>ATP</name>
        <dbReference type="ChEBI" id="CHEBI:30616"/>
    </ligand>
</feature>
<evidence type="ECO:0000256" key="6">
    <source>
        <dbReference type="ARBA" id="ARBA00022741"/>
    </source>
</evidence>
<dbReference type="PROSITE" id="PS00108">
    <property type="entry name" value="PROTEIN_KINASE_ST"/>
    <property type="match status" value="1"/>
</dbReference>
<sequence length="883" mass="97861">MPPASANDGGILYVPSAATIASHCPSRCGDINISYPFGIGAGCFRQGFQFELTCNHTTQPPKLFLGNSTTQITDMSGIYGSKVYIPAMFFNSSLEESGTNTYNISWDAPAKGITIPRGITFFFLGCDFDVDLFDSLRNPIGSCMSRCHGKVLPNQGPCNGFGCCSIRLQNDISGFQGTIVRADNMAGQSDPLHHGIMAFMSDDGYYYMDNATDLFSSWTNASKIYDTELEVAIMDQPSCKIAQMNKASYACATDSYCQNESYGGYSCHCYNGFSTANAYLSEGCMQDYNPKPNEHCRRSCGNMPIPFPFGLEEDCFGNERFLLNCTAANETLFSTAYAQYHVTGLSVEDGTLTVSNVLNNASSLKEVIIALDTESRVVDMDGPVEDEFDFSMEYDIVIRWAVTNSSCEQAMHGNRSILGRFRQEIPFHQLVMQILMNAHCQTTAKVHVKTFLEAIGAHRALIPKNLISSRGGVLHQLNNGIFFWQVHIGIAIGTSCGIGSIFIALGIIIIANKWKKGIQSRIQRAYFKKTQGLLLEQLISEESATSKTKIFSLEELKEATNNFDATHVLGRGGHGTVHKGILSDQRVVAIKKSKIVEQTEIDQVINEVVILSQIIHRNVVKLFGCCLEDEVPLLVYEFISNGTLYELLHRDTTVKCLLSWDGRIRIAVEASGALAYLHSAATIPIFHRDVKSSNILLDDNFTTKVSDFSASRSLSLDETHVVTIVQGTFGYLDPEYYHTGQLTAKSDVYSFGVILVELLTRKKLIFINDLGAKQSLSHFFIEGLHQGSLIETMDTQVAEEADQEEISEIALLTEACLRVKGGEQPTMKEVEMRLQFLRTKRLRKRQHLHGKEGDIEPFLCAEAKNSLEHINLVNATHIIPRDL</sequence>
<evidence type="ECO:0000256" key="4">
    <source>
        <dbReference type="ARBA" id="ARBA00022692"/>
    </source>
</evidence>
<dbReference type="InterPro" id="IPR045274">
    <property type="entry name" value="WAK-like"/>
</dbReference>
<dbReference type="GO" id="GO:0005886">
    <property type="term" value="C:plasma membrane"/>
    <property type="evidence" value="ECO:0007669"/>
    <property type="project" value="TreeGrafter"/>
</dbReference>
<dbReference type="FunFam" id="3.30.200.20:FF:000043">
    <property type="entry name" value="Wall-associated receptor kinase 2"/>
    <property type="match status" value="1"/>
</dbReference>
<dbReference type="PANTHER" id="PTHR27005:SF231">
    <property type="entry name" value="PROTEIN KINASE DOMAIN-CONTAINING PROTEIN"/>
    <property type="match status" value="1"/>
</dbReference>
<evidence type="ECO:0000256" key="12">
    <source>
        <dbReference type="ARBA" id="ARBA00023180"/>
    </source>
</evidence>
<keyword evidence="9 14" id="KW-1133">Transmembrane helix</keyword>
<dbReference type="PROSITE" id="PS00107">
    <property type="entry name" value="PROTEIN_KINASE_ATP"/>
    <property type="match status" value="1"/>
</dbReference>
<keyword evidence="4 14" id="KW-0812">Transmembrane</keyword>
<name>A0A811Q0W3_9POAL</name>
<proteinExistence type="predicted"/>
<dbReference type="InterPro" id="IPR025287">
    <property type="entry name" value="WAK_GUB"/>
</dbReference>
<dbReference type="Gene3D" id="1.10.510.10">
    <property type="entry name" value="Transferase(Phosphotransferase) domain 1"/>
    <property type="match status" value="1"/>
</dbReference>
<comment type="subcellular location">
    <subcellularLocation>
        <location evidence="1">Membrane</location>
        <topology evidence="1">Single-pass type I membrane protein</topology>
    </subcellularLocation>
</comment>
<keyword evidence="5" id="KW-0732">Signal</keyword>
<evidence type="ECO:0000256" key="7">
    <source>
        <dbReference type="ARBA" id="ARBA00022777"/>
    </source>
</evidence>
<dbReference type="FunFam" id="1.10.510.10:FF:000084">
    <property type="entry name" value="Wall-associated receptor kinase 2"/>
    <property type="match status" value="1"/>
</dbReference>